<dbReference type="STRING" id="39947.A0A0P0W3G0"/>
<dbReference type="PaxDb" id="39947-A0A0P0W3G0"/>
<feature type="compositionally biased region" description="Low complexity" evidence="1">
    <location>
        <begin position="51"/>
        <end position="68"/>
    </location>
</feature>
<reference evidence="2 3" key="2">
    <citation type="journal article" date="2013" name="Plant Cell Physiol.">
        <title>Rice Annotation Project Database (RAP-DB): an integrative and interactive database for rice genomics.</title>
        <authorList>
            <person name="Sakai H."/>
            <person name="Lee S.S."/>
            <person name="Tanaka T."/>
            <person name="Numa H."/>
            <person name="Kim J."/>
            <person name="Kawahara Y."/>
            <person name="Wakimoto H."/>
            <person name="Yang C.C."/>
            <person name="Iwamoto M."/>
            <person name="Abe T."/>
            <person name="Yamada Y."/>
            <person name="Muto A."/>
            <person name="Inokuchi H."/>
            <person name="Ikemura T."/>
            <person name="Matsumoto T."/>
            <person name="Sasaki T."/>
            <person name="Itoh T."/>
        </authorList>
    </citation>
    <scope>NUCLEOTIDE SEQUENCE [LARGE SCALE GENOMIC DNA]</scope>
    <source>
        <strain evidence="3">cv. Nipponbare</strain>
    </source>
</reference>
<organism evidence="2 3">
    <name type="scientific">Oryza sativa subsp. japonica</name>
    <name type="common">Rice</name>
    <dbReference type="NCBI Taxonomy" id="39947"/>
    <lineage>
        <taxon>Eukaryota</taxon>
        <taxon>Viridiplantae</taxon>
        <taxon>Streptophyta</taxon>
        <taxon>Embryophyta</taxon>
        <taxon>Tracheophyta</taxon>
        <taxon>Spermatophyta</taxon>
        <taxon>Magnoliopsida</taxon>
        <taxon>Liliopsida</taxon>
        <taxon>Poales</taxon>
        <taxon>Poaceae</taxon>
        <taxon>BOP clade</taxon>
        <taxon>Oryzoideae</taxon>
        <taxon>Oryzeae</taxon>
        <taxon>Oryzinae</taxon>
        <taxon>Oryza</taxon>
        <taxon>Oryza sativa</taxon>
    </lineage>
</organism>
<feature type="compositionally biased region" description="Gly residues" evidence="1">
    <location>
        <begin position="30"/>
        <end position="43"/>
    </location>
</feature>
<gene>
    <name evidence="2" type="ordered locus">Os03g0770100</name>
    <name evidence="2" type="ORF">OSNPB_030770100</name>
</gene>
<dbReference type="InParanoid" id="A0A0P0W3G0"/>
<proteinExistence type="predicted"/>
<reference evidence="2 3" key="3">
    <citation type="journal article" date="2013" name="Rice">
        <title>Improvement of the Oryza sativa Nipponbare reference genome using next generation sequence and optical map data.</title>
        <authorList>
            <person name="Kawahara Y."/>
            <person name="de la Bastide M."/>
            <person name="Hamilton J.P."/>
            <person name="Kanamori H."/>
            <person name="McCombie W.R."/>
            <person name="Ouyang S."/>
            <person name="Schwartz D.C."/>
            <person name="Tanaka T."/>
            <person name="Wu J."/>
            <person name="Zhou S."/>
            <person name="Childs K.L."/>
            <person name="Davidson R.M."/>
            <person name="Lin H."/>
            <person name="Quesada-Ocampo L."/>
            <person name="Vaillancourt B."/>
            <person name="Sakai H."/>
            <person name="Lee S.S."/>
            <person name="Kim J."/>
            <person name="Numa H."/>
            <person name="Itoh T."/>
            <person name="Buell C.R."/>
            <person name="Matsumoto T."/>
        </authorList>
    </citation>
    <scope>NUCLEOTIDE SEQUENCE [LARGE SCALE GENOMIC DNA]</scope>
    <source>
        <strain evidence="3">cv. Nipponbare</strain>
    </source>
</reference>
<sequence length="170" mass="17914">ANIAISPNPLSSFSSFLRTRTQPRATAAATGGGLAGGGHGGIDAGREEAVRGGPPAADAGGRPAGPLRPVRRGGAHPGGARHGQRQQPRLRLRGVRRRGGDAEGARRRRDAQPRLPWPQGYGYGGPIDYSCYAYGGPIGHQHDLVGSYYYAKDYSKTTPIDLDTTDTTKK</sequence>
<evidence type="ECO:0000313" key="2">
    <source>
        <dbReference type="EMBL" id="BAS86586.1"/>
    </source>
</evidence>
<evidence type="ECO:0000256" key="1">
    <source>
        <dbReference type="SAM" id="MobiDB-lite"/>
    </source>
</evidence>
<protein>
    <submittedName>
        <fullName evidence="2">Os03g0770100 protein</fullName>
    </submittedName>
</protein>
<dbReference type="AlphaFoldDB" id="A0A0P0W3G0"/>
<feature type="compositionally biased region" description="Basic residues" evidence="1">
    <location>
        <begin position="82"/>
        <end position="97"/>
    </location>
</feature>
<accession>A0A0P0W3G0</accession>
<feature type="region of interest" description="Disordered" evidence="1">
    <location>
        <begin position="22"/>
        <end position="117"/>
    </location>
</feature>
<evidence type="ECO:0000313" key="3">
    <source>
        <dbReference type="Proteomes" id="UP000059680"/>
    </source>
</evidence>
<feature type="non-terminal residue" evidence="2">
    <location>
        <position position="1"/>
    </location>
</feature>
<reference evidence="3" key="1">
    <citation type="journal article" date="2005" name="Nature">
        <title>The map-based sequence of the rice genome.</title>
        <authorList>
            <consortium name="International rice genome sequencing project (IRGSP)"/>
            <person name="Matsumoto T."/>
            <person name="Wu J."/>
            <person name="Kanamori H."/>
            <person name="Katayose Y."/>
            <person name="Fujisawa M."/>
            <person name="Namiki N."/>
            <person name="Mizuno H."/>
            <person name="Yamamoto K."/>
            <person name="Antonio B.A."/>
            <person name="Baba T."/>
            <person name="Sakata K."/>
            <person name="Nagamura Y."/>
            <person name="Aoki H."/>
            <person name="Arikawa K."/>
            <person name="Arita K."/>
            <person name="Bito T."/>
            <person name="Chiden Y."/>
            <person name="Fujitsuka N."/>
            <person name="Fukunaka R."/>
            <person name="Hamada M."/>
            <person name="Harada C."/>
            <person name="Hayashi A."/>
            <person name="Hijishita S."/>
            <person name="Honda M."/>
            <person name="Hosokawa S."/>
            <person name="Ichikawa Y."/>
            <person name="Idonuma A."/>
            <person name="Iijima M."/>
            <person name="Ikeda M."/>
            <person name="Ikeno M."/>
            <person name="Ito K."/>
            <person name="Ito S."/>
            <person name="Ito T."/>
            <person name="Ito Y."/>
            <person name="Ito Y."/>
            <person name="Iwabuchi A."/>
            <person name="Kamiya K."/>
            <person name="Karasawa W."/>
            <person name="Kurita K."/>
            <person name="Katagiri S."/>
            <person name="Kikuta A."/>
            <person name="Kobayashi H."/>
            <person name="Kobayashi N."/>
            <person name="Machita K."/>
            <person name="Maehara T."/>
            <person name="Masukawa M."/>
            <person name="Mizubayashi T."/>
            <person name="Mukai Y."/>
            <person name="Nagasaki H."/>
            <person name="Nagata Y."/>
            <person name="Naito S."/>
            <person name="Nakashima M."/>
            <person name="Nakama Y."/>
            <person name="Nakamichi Y."/>
            <person name="Nakamura M."/>
            <person name="Meguro A."/>
            <person name="Negishi M."/>
            <person name="Ohta I."/>
            <person name="Ohta T."/>
            <person name="Okamoto M."/>
            <person name="Ono N."/>
            <person name="Saji S."/>
            <person name="Sakaguchi M."/>
            <person name="Sakai K."/>
            <person name="Shibata M."/>
            <person name="Shimokawa T."/>
            <person name="Song J."/>
            <person name="Takazaki Y."/>
            <person name="Terasawa K."/>
            <person name="Tsugane M."/>
            <person name="Tsuji K."/>
            <person name="Ueda S."/>
            <person name="Waki K."/>
            <person name="Yamagata H."/>
            <person name="Yamamoto M."/>
            <person name="Yamamoto S."/>
            <person name="Yamane H."/>
            <person name="Yoshiki S."/>
            <person name="Yoshihara R."/>
            <person name="Yukawa K."/>
            <person name="Zhong H."/>
            <person name="Yano M."/>
            <person name="Yuan Q."/>
            <person name="Ouyang S."/>
            <person name="Liu J."/>
            <person name="Jones K.M."/>
            <person name="Gansberger K."/>
            <person name="Moffat K."/>
            <person name="Hill J."/>
            <person name="Bera J."/>
            <person name="Fadrosh D."/>
            <person name="Jin S."/>
            <person name="Johri S."/>
            <person name="Kim M."/>
            <person name="Overton L."/>
            <person name="Reardon M."/>
            <person name="Tsitrin T."/>
            <person name="Vuong H."/>
            <person name="Weaver B."/>
            <person name="Ciecko A."/>
            <person name="Tallon L."/>
            <person name="Jackson J."/>
            <person name="Pai G."/>
            <person name="Aken S.V."/>
            <person name="Utterback T."/>
            <person name="Reidmuller S."/>
            <person name="Feldblyum T."/>
            <person name="Hsiao J."/>
            <person name="Zismann V."/>
            <person name="Iobst S."/>
            <person name="de Vazeille A.R."/>
            <person name="Buell C.R."/>
            <person name="Ying K."/>
            <person name="Li Y."/>
            <person name="Lu T."/>
            <person name="Huang Y."/>
            <person name="Zhao Q."/>
            <person name="Feng Q."/>
            <person name="Zhang L."/>
            <person name="Zhu J."/>
            <person name="Weng Q."/>
            <person name="Mu J."/>
            <person name="Lu Y."/>
            <person name="Fan D."/>
            <person name="Liu Y."/>
            <person name="Guan J."/>
            <person name="Zhang Y."/>
            <person name="Yu S."/>
            <person name="Liu X."/>
            <person name="Zhang Y."/>
            <person name="Hong G."/>
            <person name="Han B."/>
            <person name="Choisne N."/>
            <person name="Demange N."/>
            <person name="Orjeda G."/>
            <person name="Samain S."/>
            <person name="Cattolico L."/>
            <person name="Pelletier E."/>
            <person name="Couloux A."/>
            <person name="Segurens B."/>
            <person name="Wincker P."/>
            <person name="D'Hont A."/>
            <person name="Scarpelli C."/>
            <person name="Weissenbach J."/>
            <person name="Salanoubat M."/>
            <person name="Quetier F."/>
            <person name="Yu Y."/>
            <person name="Kim H.R."/>
            <person name="Rambo T."/>
            <person name="Currie J."/>
            <person name="Collura K."/>
            <person name="Luo M."/>
            <person name="Yang T."/>
            <person name="Ammiraju J.S.S."/>
            <person name="Engler F."/>
            <person name="Soderlund C."/>
            <person name="Wing R.A."/>
            <person name="Palmer L.E."/>
            <person name="de la Bastide M."/>
            <person name="Spiegel L."/>
            <person name="Nascimento L."/>
            <person name="Zutavern T."/>
            <person name="O'Shaughnessy A."/>
            <person name="Dike S."/>
            <person name="Dedhia N."/>
            <person name="Preston R."/>
            <person name="Balija V."/>
            <person name="McCombie W.R."/>
            <person name="Chow T."/>
            <person name="Chen H."/>
            <person name="Chung M."/>
            <person name="Chen C."/>
            <person name="Shaw J."/>
            <person name="Wu H."/>
            <person name="Hsiao K."/>
            <person name="Chao Y."/>
            <person name="Chu M."/>
            <person name="Cheng C."/>
            <person name="Hour A."/>
            <person name="Lee P."/>
            <person name="Lin S."/>
            <person name="Lin Y."/>
            <person name="Liou J."/>
            <person name="Liu S."/>
            <person name="Hsing Y."/>
            <person name="Raghuvanshi S."/>
            <person name="Mohanty A."/>
            <person name="Bharti A.K."/>
            <person name="Gaur A."/>
            <person name="Gupta V."/>
            <person name="Kumar D."/>
            <person name="Ravi V."/>
            <person name="Vij S."/>
            <person name="Kapur A."/>
            <person name="Khurana P."/>
            <person name="Khurana P."/>
            <person name="Khurana J.P."/>
            <person name="Tyagi A.K."/>
            <person name="Gaikwad K."/>
            <person name="Singh A."/>
            <person name="Dalal V."/>
            <person name="Srivastava S."/>
            <person name="Dixit A."/>
            <person name="Pal A.K."/>
            <person name="Ghazi I.A."/>
            <person name="Yadav M."/>
            <person name="Pandit A."/>
            <person name="Bhargava A."/>
            <person name="Sureshbabu K."/>
            <person name="Batra K."/>
            <person name="Sharma T.R."/>
            <person name="Mohapatra T."/>
            <person name="Singh N.K."/>
            <person name="Messing J."/>
            <person name="Nelson A.B."/>
            <person name="Fuks G."/>
            <person name="Kavchok S."/>
            <person name="Keizer G."/>
            <person name="Linton E."/>
            <person name="Llaca V."/>
            <person name="Song R."/>
            <person name="Tanyolac B."/>
            <person name="Young S."/>
            <person name="Ho-Il K."/>
            <person name="Hahn J.H."/>
            <person name="Sangsakoo G."/>
            <person name="Vanavichit A."/>
            <person name="de Mattos Luiz.A.T."/>
            <person name="Zimmer P.D."/>
            <person name="Malone G."/>
            <person name="Dellagostin O."/>
            <person name="de Oliveira A.C."/>
            <person name="Bevan M."/>
            <person name="Bancroft I."/>
            <person name="Minx P."/>
            <person name="Cordum H."/>
            <person name="Wilson R."/>
            <person name="Cheng Z."/>
            <person name="Jin W."/>
            <person name="Jiang J."/>
            <person name="Leong S.A."/>
            <person name="Iwama H."/>
            <person name="Gojobori T."/>
            <person name="Itoh T."/>
            <person name="Niimura Y."/>
            <person name="Fujii Y."/>
            <person name="Habara T."/>
            <person name="Sakai H."/>
            <person name="Sato Y."/>
            <person name="Wilson G."/>
            <person name="Kumar K."/>
            <person name="McCouch S."/>
            <person name="Juretic N."/>
            <person name="Hoen D."/>
            <person name="Wright S."/>
            <person name="Bruskiewich R."/>
            <person name="Bureau T."/>
            <person name="Miyao A."/>
            <person name="Hirochika H."/>
            <person name="Nishikawa T."/>
            <person name="Kadowaki K."/>
            <person name="Sugiura M."/>
            <person name="Burr B."/>
            <person name="Sasaki T."/>
        </authorList>
    </citation>
    <scope>NUCLEOTIDE SEQUENCE [LARGE SCALE GENOMIC DNA]</scope>
    <source>
        <strain evidence="3">cv. Nipponbare</strain>
    </source>
</reference>
<keyword evidence="3" id="KW-1185">Reference proteome</keyword>
<dbReference type="Proteomes" id="UP000059680">
    <property type="component" value="Chromosome 3"/>
</dbReference>
<dbReference type="EMBL" id="AP014959">
    <property type="protein sequence ID" value="BAS86586.1"/>
    <property type="molecule type" value="Genomic_DNA"/>
</dbReference>
<dbReference type="Gramene" id="Os03t0770100-01">
    <property type="protein sequence ID" value="Os03t0770100-01"/>
    <property type="gene ID" value="Os03g0770100"/>
</dbReference>
<name>A0A0P0W3G0_ORYSJ</name>